<sequence length="197" mass="22854">MKSYIFLIGIYLSSYYITNAQTTTLIYDLIVSNKTIGTVKTTKTLEGNQTTYTSDTDATISFIIKTKITTRMTVVYKNDSLLSSDYKFYKNDNLKEYATVIIKEGKYILNHDGKKTEFKEGIKLSTILLPFEKPKNNVSYFEEVEGCFKVIKYENETLFKLINPKNNRNDDYSYKDGIMQKCVIRNSIVDFTMELKK</sequence>
<dbReference type="KEGG" id="kan:IMCC3317_15090"/>
<dbReference type="OrthoDB" id="1352321at2"/>
<accession>A0A7L4ZI06</accession>
<dbReference type="RefSeq" id="WP_160128876.1">
    <property type="nucleotide sequence ID" value="NZ_CP019288.1"/>
</dbReference>
<evidence type="ECO:0000313" key="2">
    <source>
        <dbReference type="Proteomes" id="UP000464657"/>
    </source>
</evidence>
<proteinExistence type="predicted"/>
<gene>
    <name evidence="1" type="ORF">IMCC3317_15090</name>
</gene>
<organism evidence="1 2">
    <name type="scientific">Kordia antarctica</name>
    <dbReference type="NCBI Taxonomy" id="1218801"/>
    <lineage>
        <taxon>Bacteria</taxon>
        <taxon>Pseudomonadati</taxon>
        <taxon>Bacteroidota</taxon>
        <taxon>Flavobacteriia</taxon>
        <taxon>Flavobacteriales</taxon>
        <taxon>Flavobacteriaceae</taxon>
        <taxon>Kordia</taxon>
    </lineage>
</organism>
<protein>
    <submittedName>
        <fullName evidence="1">Uncharacterized protein</fullName>
    </submittedName>
</protein>
<name>A0A7L4ZI06_9FLAO</name>
<dbReference type="EMBL" id="CP019288">
    <property type="protein sequence ID" value="QHI36150.1"/>
    <property type="molecule type" value="Genomic_DNA"/>
</dbReference>
<dbReference type="Proteomes" id="UP000464657">
    <property type="component" value="Chromosome"/>
</dbReference>
<reference evidence="1 2" key="1">
    <citation type="journal article" date="2013" name="Int. J. Syst. Evol. Microbiol.">
        <title>Kordia antarctica sp. nov., isolated from Antarctic seawater.</title>
        <authorList>
            <person name="Baek K."/>
            <person name="Choi A."/>
            <person name="Kang I."/>
            <person name="Lee K."/>
            <person name="Cho J.C."/>
        </authorList>
    </citation>
    <scope>NUCLEOTIDE SEQUENCE [LARGE SCALE GENOMIC DNA]</scope>
    <source>
        <strain evidence="1 2">IMCC3317</strain>
    </source>
</reference>
<dbReference type="InterPro" id="IPR045767">
    <property type="entry name" value="DUF6134"/>
</dbReference>
<keyword evidence="2" id="KW-1185">Reference proteome</keyword>
<dbReference type="Pfam" id="PF19630">
    <property type="entry name" value="DUF6134"/>
    <property type="match status" value="1"/>
</dbReference>
<dbReference type="AlphaFoldDB" id="A0A7L4ZI06"/>
<evidence type="ECO:0000313" key="1">
    <source>
        <dbReference type="EMBL" id="QHI36150.1"/>
    </source>
</evidence>